<feature type="chain" id="PRO_5021428887" evidence="2">
    <location>
        <begin position="21"/>
        <end position="85"/>
    </location>
</feature>
<accession>A0A4Z1R044</accession>
<dbReference type="AlphaFoldDB" id="A0A4Z1R044"/>
<reference evidence="3 4" key="1">
    <citation type="submission" date="2019-01" db="EMBL/GenBank/DDBJ databases">
        <authorList>
            <person name="Zhang S."/>
        </authorList>
    </citation>
    <scope>NUCLEOTIDE SEQUENCE [LARGE SCALE GENOMIC DNA]</scope>
    <source>
        <strain evidence="3 4">1626</strain>
    </source>
</reference>
<organism evidence="3 4">
    <name type="scientific">Luteimonas yindakuii</name>
    <dbReference type="NCBI Taxonomy" id="2565782"/>
    <lineage>
        <taxon>Bacteria</taxon>
        <taxon>Pseudomonadati</taxon>
        <taxon>Pseudomonadota</taxon>
        <taxon>Gammaproteobacteria</taxon>
        <taxon>Lysobacterales</taxon>
        <taxon>Lysobacteraceae</taxon>
        <taxon>Luteimonas</taxon>
    </lineage>
</organism>
<feature type="compositionally biased region" description="Gly residues" evidence="1">
    <location>
        <begin position="60"/>
        <end position="69"/>
    </location>
</feature>
<dbReference type="EMBL" id="SPUH01000002">
    <property type="protein sequence ID" value="TKS52872.1"/>
    <property type="molecule type" value="Genomic_DNA"/>
</dbReference>
<evidence type="ECO:0000256" key="2">
    <source>
        <dbReference type="SAM" id="SignalP"/>
    </source>
</evidence>
<keyword evidence="2" id="KW-0732">Signal</keyword>
<dbReference type="RefSeq" id="WP_134674993.1">
    <property type="nucleotide sequence ID" value="NZ_SPUH01000002.1"/>
</dbReference>
<keyword evidence="4" id="KW-1185">Reference proteome</keyword>
<protein>
    <submittedName>
        <fullName evidence="3">Uncharacterized protein</fullName>
    </submittedName>
</protein>
<comment type="caution">
    <text evidence="3">The sequence shown here is derived from an EMBL/GenBank/DDBJ whole genome shotgun (WGS) entry which is preliminary data.</text>
</comment>
<name>A0A4Z1R044_9GAMM</name>
<feature type="region of interest" description="Disordered" evidence="1">
    <location>
        <begin position="25"/>
        <end position="85"/>
    </location>
</feature>
<feature type="signal peptide" evidence="2">
    <location>
        <begin position="1"/>
        <end position="20"/>
    </location>
</feature>
<proteinExistence type="predicted"/>
<evidence type="ECO:0000256" key="1">
    <source>
        <dbReference type="SAM" id="MobiDB-lite"/>
    </source>
</evidence>
<sequence>MLLRIALMLLIASASLPLLAAEGRQAPGREGCPVAEEDPTNPRPAAERLPAGPAEAVERGTGGRGGPEGGARMPRWHSFLPGMFR</sequence>
<gene>
    <name evidence="3" type="ORF">E4582_11590</name>
</gene>
<dbReference type="Proteomes" id="UP000298681">
    <property type="component" value="Unassembled WGS sequence"/>
</dbReference>
<evidence type="ECO:0000313" key="3">
    <source>
        <dbReference type="EMBL" id="TKS52872.1"/>
    </source>
</evidence>
<evidence type="ECO:0000313" key="4">
    <source>
        <dbReference type="Proteomes" id="UP000298681"/>
    </source>
</evidence>